<keyword evidence="1" id="KW-0472">Membrane</keyword>
<reference evidence="2 3" key="1">
    <citation type="submission" date="2011-09" db="EMBL/GenBank/DDBJ databases">
        <title>The Genome Sequence of Bacillus smithii 7_3_47FAA.</title>
        <authorList>
            <consortium name="The Broad Institute Genome Sequencing Platform"/>
            <person name="Earl A."/>
            <person name="Ward D."/>
            <person name="Feldgarden M."/>
            <person name="Gevers D."/>
            <person name="Daigneault M."/>
            <person name="Strauss J."/>
            <person name="Allen-Vercoe E."/>
            <person name="Young S.K."/>
            <person name="Zeng Q."/>
            <person name="Gargeya S."/>
            <person name="Fitzgerald M."/>
            <person name="Haas B."/>
            <person name="Abouelleil A."/>
            <person name="Alvarado L."/>
            <person name="Arachchi H.M."/>
            <person name="Berlin A."/>
            <person name="Brown A."/>
            <person name="Chapman S.B."/>
            <person name="Chen Z."/>
            <person name="Dunbar C."/>
            <person name="Freedman E."/>
            <person name="Gearin G."/>
            <person name="Goldberg J."/>
            <person name="Griggs A."/>
            <person name="Gujja S."/>
            <person name="Heiman D."/>
            <person name="Howarth C."/>
            <person name="Larson L."/>
            <person name="Lui A."/>
            <person name="MacDonald P.J.P."/>
            <person name="Montmayeur A."/>
            <person name="Murphy C."/>
            <person name="Neiman D."/>
            <person name="Pearson M."/>
            <person name="Priest M."/>
            <person name="Roberts A."/>
            <person name="Saif S."/>
            <person name="Shea T."/>
            <person name="Shenoy N."/>
            <person name="Sisk P."/>
            <person name="Stolte C."/>
            <person name="Sykes S."/>
            <person name="Wortman J."/>
            <person name="Nusbaum C."/>
            <person name="Birren B."/>
        </authorList>
    </citation>
    <scope>NUCLEOTIDE SEQUENCE [LARGE SCALE GENOMIC DNA]</scope>
    <source>
        <strain evidence="2 3">7_3_47FAA</strain>
    </source>
</reference>
<dbReference type="EMBL" id="ACWF01000118">
    <property type="protein sequence ID" value="EHL77138.1"/>
    <property type="molecule type" value="Genomic_DNA"/>
</dbReference>
<proteinExistence type="predicted"/>
<accession>G9QM93</accession>
<comment type="caution">
    <text evidence="2">The sequence shown here is derived from an EMBL/GenBank/DDBJ whole genome shotgun (WGS) entry which is preliminary data.</text>
</comment>
<gene>
    <name evidence="2" type="ORF">HMPREF1015_00660</name>
</gene>
<dbReference type="AlphaFoldDB" id="G9QM93"/>
<feature type="transmembrane region" description="Helical" evidence="1">
    <location>
        <begin position="49"/>
        <end position="71"/>
    </location>
</feature>
<sequence>MSFFMWILTLAGVVVVSGSLLYTILIIQEQKLKRTYDSAIPKAVQDHPYIRNPVIWTVVIGTGLVLFYIFYEAVIYGYL</sequence>
<keyword evidence="1" id="KW-0812">Transmembrane</keyword>
<feature type="transmembrane region" description="Helical" evidence="1">
    <location>
        <begin position="6"/>
        <end position="28"/>
    </location>
</feature>
<evidence type="ECO:0000313" key="3">
    <source>
        <dbReference type="Proteomes" id="UP000011747"/>
    </source>
</evidence>
<protein>
    <submittedName>
        <fullName evidence="2">Uncharacterized protein</fullName>
    </submittedName>
</protein>
<keyword evidence="3" id="KW-1185">Reference proteome</keyword>
<name>G9QM93_9BACI</name>
<dbReference type="GeneID" id="87581363"/>
<dbReference type="HOGENOM" id="CLU_195060_0_0_9"/>
<evidence type="ECO:0000313" key="2">
    <source>
        <dbReference type="EMBL" id="EHL77138.1"/>
    </source>
</evidence>
<organism evidence="2 3">
    <name type="scientific">Bacillus smithii 7_3_47FAA</name>
    <dbReference type="NCBI Taxonomy" id="665952"/>
    <lineage>
        <taxon>Bacteria</taxon>
        <taxon>Bacillati</taxon>
        <taxon>Bacillota</taxon>
        <taxon>Bacilli</taxon>
        <taxon>Bacillales</taxon>
        <taxon>Bacillaceae</taxon>
        <taxon>Bacillus</taxon>
    </lineage>
</organism>
<dbReference type="PATRIC" id="fig|665952.3.peg.2207"/>
<evidence type="ECO:0000256" key="1">
    <source>
        <dbReference type="SAM" id="Phobius"/>
    </source>
</evidence>
<dbReference type="RefSeq" id="WP_003354389.1">
    <property type="nucleotide sequence ID" value="NZ_JH414757.1"/>
</dbReference>
<keyword evidence="1" id="KW-1133">Transmembrane helix</keyword>
<dbReference type="Proteomes" id="UP000011747">
    <property type="component" value="Unassembled WGS sequence"/>
</dbReference>